<dbReference type="EMBL" id="FP929064">
    <property type="protein sequence ID" value="CBX90585.1"/>
    <property type="molecule type" value="Genomic_DNA"/>
</dbReference>
<feature type="compositionally biased region" description="Polar residues" evidence="1">
    <location>
        <begin position="224"/>
        <end position="251"/>
    </location>
</feature>
<gene>
    <name evidence="2" type="ORF">LEMA_P067110.1</name>
</gene>
<feature type="region of interest" description="Disordered" evidence="1">
    <location>
        <begin position="727"/>
        <end position="746"/>
    </location>
</feature>
<feature type="compositionally biased region" description="Basic and acidic residues" evidence="1">
    <location>
        <begin position="383"/>
        <end position="449"/>
    </location>
</feature>
<sequence length="873" mass="95716">MSGPERADAVVETTRGIKRKHLPTDDQDDLEALDSVFKRIKTAVPRTPYVLSTPSLHPYTYHSRQEAYAWMLGHLWRHDEEHMQYRTYLYREPCQDCFELQAGEDDEPEQGRSKPLPNKADNQPVKRKPNLSAFKVKQANGTAAPPTVKPSSPPPAPTKHAPEQSNGVTKAEKQSAPPQKPGAKSPIRYGDGIGIIAIASAQLTAHRASNGVRDERRAEKIKTDATQSESRVHATTSRPKSDSVGSKTASVTPHGLPPMLSPVEEPLRNPHGLPDILSPTLPSNIQAELDRLDVQRKRAESDVSTSSSDRKTQSLAVPPANPPKPEAPVKTENRIRSVSIKGTSPNPAPVRTGESGRSLVVTLKFSKAKISTVKNLLRLPPKKKPEQKESHDAPAEREKERAKETLIDRGKERAKEVPADRQKDRADREKERAKEALVDREKDRAKEAPVRPPDGPVIKKKAVSKVAARRGDTATSAAAPLSSATTSARPTTTSTRLPEKRPRAEEEATLSVPSKRPRALSQQDRPITPTPATSSPAPAAKTSSTQQSQTQYLTPKKEPKGLGMLRTASSESYDATPGRSGATPAGAKADPKAGPTSAPVASKKQADISLLSQTSMKLNQMGRALKHEATKILTAGGKIDKQDEKRAAITNLECILSYMAAYYAQDLSLHLRNRPGEVEQTWKTLLPLCLSYARCTKDFPHLDGLRSYLSSTIASAICTHVAQRANPSRTATSHDSPQDLAPSDLAKHHPTLADNFGLLSDHLIKMARHFQDARAALPMDDLQSLYKKTWAQRETNPRLLREEPASAALRISNPSNNNNSSNGVLRMSGPYFLPLAADTSPIQAVRFGLRFLAEYCEREGIEYRFRVCLERSE</sequence>
<feature type="compositionally biased region" description="Basic and acidic residues" evidence="1">
    <location>
        <begin position="212"/>
        <end position="223"/>
    </location>
</feature>
<dbReference type="HOGENOM" id="CLU_362504_0_0_1"/>
<accession>E4ZH15</accession>
<dbReference type="VEuPathDB" id="FungiDB:LEMA_P067110.1"/>
<keyword evidence="3" id="KW-1185">Reference proteome</keyword>
<dbReference type="Proteomes" id="UP000002668">
    <property type="component" value="Genome"/>
</dbReference>
<protein>
    <submittedName>
        <fullName evidence="2">Uncharacterized protein</fullName>
    </submittedName>
</protein>
<feature type="compositionally biased region" description="Low complexity" evidence="1">
    <location>
        <begin position="581"/>
        <end position="596"/>
    </location>
</feature>
<dbReference type="OMA" id="NWAVGHD"/>
<feature type="compositionally biased region" description="Pro residues" evidence="1">
    <location>
        <begin position="147"/>
        <end position="157"/>
    </location>
</feature>
<dbReference type="AlphaFoldDB" id="E4ZH15"/>
<organism evidence="2 3">
    <name type="scientific">Leptosphaeria maculans (strain JN3 / isolate v23.1.3 / race Av1-4-5-6-7-8)</name>
    <name type="common">Blackleg fungus</name>
    <name type="synonym">Phoma lingam</name>
    <dbReference type="NCBI Taxonomy" id="985895"/>
    <lineage>
        <taxon>Eukaryota</taxon>
        <taxon>Fungi</taxon>
        <taxon>Dikarya</taxon>
        <taxon>Ascomycota</taxon>
        <taxon>Pezizomycotina</taxon>
        <taxon>Dothideomycetes</taxon>
        <taxon>Pleosporomycetidae</taxon>
        <taxon>Pleosporales</taxon>
        <taxon>Pleosporineae</taxon>
        <taxon>Leptosphaeriaceae</taxon>
        <taxon>Plenodomus</taxon>
        <taxon>Plenodomus lingam/Leptosphaeria maculans species complex</taxon>
    </lineage>
</organism>
<dbReference type="eggNOG" id="ENOG502SB3U">
    <property type="taxonomic scope" value="Eukaryota"/>
</dbReference>
<feature type="region of interest" description="Disordered" evidence="1">
    <location>
        <begin position="371"/>
        <end position="604"/>
    </location>
</feature>
<dbReference type="InParanoid" id="E4ZH15"/>
<feature type="region of interest" description="Disordered" evidence="1">
    <location>
        <begin position="103"/>
        <end position="188"/>
    </location>
</feature>
<feature type="compositionally biased region" description="Basic and acidic residues" evidence="1">
    <location>
        <begin position="497"/>
        <end position="506"/>
    </location>
</feature>
<feature type="region of interest" description="Disordered" evidence="1">
    <location>
        <begin position="206"/>
        <end position="357"/>
    </location>
</feature>
<reference evidence="3" key="1">
    <citation type="journal article" date="2011" name="Nat. Commun.">
        <title>Effector diversification within compartments of the Leptosphaeria maculans genome affected by Repeat-Induced Point mutations.</title>
        <authorList>
            <person name="Rouxel T."/>
            <person name="Grandaubert J."/>
            <person name="Hane J.K."/>
            <person name="Hoede C."/>
            <person name="van de Wouw A.P."/>
            <person name="Couloux A."/>
            <person name="Dominguez V."/>
            <person name="Anthouard V."/>
            <person name="Bally P."/>
            <person name="Bourras S."/>
            <person name="Cozijnsen A.J."/>
            <person name="Ciuffetti L.M."/>
            <person name="Degrave A."/>
            <person name="Dilmaghani A."/>
            <person name="Duret L."/>
            <person name="Fudal I."/>
            <person name="Goodwin S.B."/>
            <person name="Gout L."/>
            <person name="Glaser N."/>
            <person name="Linglin J."/>
            <person name="Kema G.H.J."/>
            <person name="Lapalu N."/>
            <person name="Lawrence C.B."/>
            <person name="May K."/>
            <person name="Meyer M."/>
            <person name="Ollivier B."/>
            <person name="Poulain J."/>
            <person name="Schoch C.L."/>
            <person name="Simon A."/>
            <person name="Spatafora J.W."/>
            <person name="Stachowiak A."/>
            <person name="Turgeon B.G."/>
            <person name="Tyler B.M."/>
            <person name="Vincent D."/>
            <person name="Weissenbach J."/>
            <person name="Amselem J."/>
            <person name="Quesneville H."/>
            <person name="Oliver R.P."/>
            <person name="Wincker P."/>
            <person name="Balesdent M.-H."/>
            <person name="Howlett B.J."/>
        </authorList>
    </citation>
    <scope>NUCLEOTIDE SEQUENCE [LARGE SCALE GENOMIC DNA]</scope>
    <source>
        <strain evidence="3">JN3 / isolate v23.1.3 / race Av1-4-5-6-7-8</strain>
    </source>
</reference>
<feature type="compositionally biased region" description="Basic and acidic residues" evidence="1">
    <location>
        <begin position="288"/>
        <end position="301"/>
    </location>
</feature>
<proteinExistence type="predicted"/>
<feature type="compositionally biased region" description="Low complexity" evidence="1">
    <location>
        <begin position="473"/>
        <end position="496"/>
    </location>
</feature>
<evidence type="ECO:0000256" key="1">
    <source>
        <dbReference type="SAM" id="MobiDB-lite"/>
    </source>
</evidence>
<name>E4ZH15_LEPMJ</name>
<dbReference type="OrthoDB" id="284473at2759"/>
<evidence type="ECO:0000313" key="2">
    <source>
        <dbReference type="EMBL" id="CBX90585.1"/>
    </source>
</evidence>
<feature type="compositionally biased region" description="Low complexity" evidence="1">
    <location>
        <begin position="530"/>
        <end position="551"/>
    </location>
</feature>
<dbReference type="STRING" id="985895.E4ZH15"/>
<evidence type="ECO:0000313" key="3">
    <source>
        <dbReference type="Proteomes" id="UP000002668"/>
    </source>
</evidence>